<dbReference type="InterPro" id="IPR015943">
    <property type="entry name" value="WD40/YVTN_repeat-like_dom_sf"/>
</dbReference>
<keyword evidence="2" id="KW-0507">mRNA processing</keyword>
<dbReference type="PANTHER" id="PTHR44133">
    <property type="entry name" value="CLEAVAGE STIMULATION FACTOR SUBUNIT 1"/>
    <property type="match status" value="1"/>
</dbReference>
<evidence type="ECO:0000256" key="2">
    <source>
        <dbReference type="ARBA" id="ARBA00022664"/>
    </source>
</evidence>
<organism evidence="5 6">
    <name type="scientific">Carpediemonas membranifera</name>
    <dbReference type="NCBI Taxonomy" id="201153"/>
    <lineage>
        <taxon>Eukaryota</taxon>
        <taxon>Metamonada</taxon>
        <taxon>Carpediemonas-like organisms</taxon>
        <taxon>Carpediemonas</taxon>
    </lineage>
</organism>
<protein>
    <recommendedName>
        <fullName evidence="4">Cleavage stimulation factor 50 kDa subunit</fullName>
    </recommendedName>
</protein>
<dbReference type="Proteomes" id="UP000717585">
    <property type="component" value="Unassembled WGS sequence"/>
</dbReference>
<evidence type="ECO:0000256" key="1">
    <source>
        <dbReference type="ARBA" id="ARBA00004123"/>
    </source>
</evidence>
<dbReference type="AlphaFoldDB" id="A0A8J6E1Z0"/>
<dbReference type="EMBL" id="JAHDYR010000021">
    <property type="protein sequence ID" value="KAG9393656.1"/>
    <property type="molecule type" value="Genomic_DNA"/>
</dbReference>
<dbReference type="InterPro" id="IPR036322">
    <property type="entry name" value="WD40_repeat_dom_sf"/>
</dbReference>
<comment type="subcellular location">
    <subcellularLocation>
        <location evidence="1">Nucleus</location>
    </subcellularLocation>
</comment>
<dbReference type="Gene3D" id="2.130.10.10">
    <property type="entry name" value="YVTN repeat-like/Quinoprotein amine dehydrogenase"/>
    <property type="match status" value="1"/>
</dbReference>
<evidence type="ECO:0000256" key="3">
    <source>
        <dbReference type="ARBA" id="ARBA00023242"/>
    </source>
</evidence>
<sequence length="408" mass="42332">MASKRQLYQLIAGQLEADGFLSAAVHLAEATKTPMYSGIGPQLSELALKGASIEGTNTLLPFSAPSATIPNIPPTLAPAHTLELSKGSIHFKPTYKCQVEGAVTVLKFDDDGGWLAVGTTKTLSLWSVGSAANGADPVVFSIESTDPVTSLAFHPFVAVLVVGRGSGAIQMIDVAAQKQVGSTFQMESRVNSIAWHFRGDHILATVEDSTAVRVIDVVAGTSTTLRASTIENPIAVVAAHKDYIALGDRAGGLTIVDSVDMTTVAEVKEDSAITGLAFSQSGSSLVMTTYAENAAGAGVGSIATWDTRLLRSDPIKTVIRQGEDLSMIPATFTADDLVLWGQAGSSEAKLCLSTAEGGKIQECSVPQEAEHVSVTGTSPVDPYVALGGDGWVVVCDAVDAISQGDKDA</sequence>
<dbReference type="SMART" id="SM00320">
    <property type="entry name" value="WD40"/>
    <property type="match status" value="4"/>
</dbReference>
<gene>
    <name evidence="5" type="ORF">J8273_4775</name>
</gene>
<keyword evidence="6" id="KW-1185">Reference proteome</keyword>
<keyword evidence="3" id="KW-0539">Nucleus</keyword>
<dbReference type="SUPFAM" id="SSF50978">
    <property type="entry name" value="WD40 repeat-like"/>
    <property type="match status" value="1"/>
</dbReference>
<evidence type="ECO:0000313" key="5">
    <source>
        <dbReference type="EMBL" id="KAG9393656.1"/>
    </source>
</evidence>
<comment type="caution">
    <text evidence="5">The sequence shown here is derived from an EMBL/GenBank/DDBJ whole genome shotgun (WGS) entry which is preliminary data.</text>
</comment>
<dbReference type="GO" id="GO:0003723">
    <property type="term" value="F:RNA binding"/>
    <property type="evidence" value="ECO:0007669"/>
    <property type="project" value="TreeGrafter"/>
</dbReference>
<dbReference type="PANTHER" id="PTHR44133:SF2">
    <property type="entry name" value="CLEAVAGE STIMULATION FACTOR SUBUNIT 1"/>
    <property type="match status" value="1"/>
</dbReference>
<evidence type="ECO:0000256" key="4">
    <source>
        <dbReference type="ARBA" id="ARBA00029851"/>
    </source>
</evidence>
<reference evidence="5" key="1">
    <citation type="submission" date="2021-05" db="EMBL/GenBank/DDBJ databases">
        <title>A free-living protist that lacks canonical eukaryotic 1 DNA replication and segregation systems.</title>
        <authorList>
            <person name="Salas-Leiva D.E."/>
            <person name="Tromer E.C."/>
            <person name="Curtis B.A."/>
            <person name="Jerlstrom-Hultqvist J."/>
            <person name="Kolisko M."/>
            <person name="Yi Z."/>
            <person name="Salas-Leiva J.S."/>
            <person name="Gallot-Lavallee L."/>
            <person name="Kops G.J.P.L."/>
            <person name="Archibald J.M."/>
            <person name="Simpson A.G.B."/>
            <person name="Roger A.J."/>
        </authorList>
    </citation>
    <scope>NUCLEOTIDE SEQUENCE</scope>
    <source>
        <strain evidence="5">BICM</strain>
    </source>
</reference>
<name>A0A8J6E1Z0_9EUKA</name>
<dbReference type="InterPro" id="IPR001680">
    <property type="entry name" value="WD40_rpt"/>
</dbReference>
<dbReference type="Pfam" id="PF00400">
    <property type="entry name" value="WD40"/>
    <property type="match status" value="1"/>
</dbReference>
<proteinExistence type="predicted"/>
<evidence type="ECO:0000313" key="6">
    <source>
        <dbReference type="Proteomes" id="UP000717585"/>
    </source>
</evidence>
<dbReference type="GO" id="GO:0031124">
    <property type="term" value="P:mRNA 3'-end processing"/>
    <property type="evidence" value="ECO:0007669"/>
    <property type="project" value="InterPro"/>
</dbReference>
<dbReference type="GO" id="GO:0005848">
    <property type="term" value="C:mRNA cleavage stimulating factor complex"/>
    <property type="evidence" value="ECO:0007669"/>
    <property type="project" value="InterPro"/>
</dbReference>
<accession>A0A8J6E1Z0</accession>
<dbReference type="InterPro" id="IPR044633">
    <property type="entry name" value="CstF1-like"/>
</dbReference>